<feature type="transmembrane region" description="Helical" evidence="1">
    <location>
        <begin position="190"/>
        <end position="209"/>
    </location>
</feature>
<dbReference type="AlphaFoldDB" id="A0A1I7NFD0"/>
<organism evidence="2 3">
    <name type="scientific">Thermoflavifilum thermophilum</name>
    <dbReference type="NCBI Taxonomy" id="1393122"/>
    <lineage>
        <taxon>Bacteria</taxon>
        <taxon>Pseudomonadati</taxon>
        <taxon>Bacteroidota</taxon>
        <taxon>Chitinophagia</taxon>
        <taxon>Chitinophagales</taxon>
        <taxon>Chitinophagaceae</taxon>
        <taxon>Thermoflavifilum</taxon>
    </lineage>
</organism>
<keyword evidence="1" id="KW-0812">Transmembrane</keyword>
<reference evidence="3" key="1">
    <citation type="submission" date="2016-10" db="EMBL/GenBank/DDBJ databases">
        <authorList>
            <person name="Varghese N."/>
            <person name="Submissions S."/>
        </authorList>
    </citation>
    <scope>NUCLEOTIDE SEQUENCE [LARGE SCALE GENOMIC DNA]</scope>
    <source>
        <strain evidence="3">DSM 14807</strain>
    </source>
</reference>
<feature type="transmembrane region" description="Helical" evidence="1">
    <location>
        <begin position="160"/>
        <end position="184"/>
    </location>
</feature>
<dbReference type="EMBL" id="FPCJ01000001">
    <property type="protein sequence ID" value="SFV33374.1"/>
    <property type="molecule type" value="Genomic_DNA"/>
</dbReference>
<dbReference type="Proteomes" id="UP000199537">
    <property type="component" value="Unassembled WGS sequence"/>
</dbReference>
<dbReference type="OrthoDB" id="156217at2"/>
<keyword evidence="1" id="KW-0472">Membrane</keyword>
<dbReference type="STRING" id="1393122.SAMN05660895_1667"/>
<evidence type="ECO:0000313" key="2">
    <source>
        <dbReference type="EMBL" id="SFV33374.1"/>
    </source>
</evidence>
<sequence>MKRQILIRTFCILSAIVGILGVLMIGNSFSINTGPPLNATNEQLILFAKQNYQEVLKGAWLQAVGTFLIIVFAIAIVHLAEANNTFSGWMTLLGSATLVMVSLTEVVCYIMALFTVPETMGAIGNNIGHAVQHLYFIVAAPSLFLPLAFVILSSNILPRVFGYLAIILGIAFFAVGISSLYRLILSSLDTSLAAIQALWWFAAAIVLIARSKKIANSRKENIVQ</sequence>
<name>A0A1I7NFD0_9BACT</name>
<feature type="transmembrane region" description="Helical" evidence="1">
    <location>
        <begin position="5"/>
        <end position="26"/>
    </location>
</feature>
<keyword evidence="3" id="KW-1185">Reference proteome</keyword>
<feature type="transmembrane region" description="Helical" evidence="1">
    <location>
        <begin position="92"/>
        <end position="114"/>
    </location>
</feature>
<accession>A0A1I7NFD0</accession>
<proteinExistence type="predicted"/>
<evidence type="ECO:0008006" key="4">
    <source>
        <dbReference type="Google" id="ProtNLM"/>
    </source>
</evidence>
<protein>
    <recommendedName>
        <fullName evidence="4">DUF4386 domain-containing protein</fullName>
    </recommendedName>
</protein>
<gene>
    <name evidence="2" type="ORF">SAMN05660895_1667</name>
</gene>
<keyword evidence="1" id="KW-1133">Transmembrane helix</keyword>
<evidence type="ECO:0000256" key="1">
    <source>
        <dbReference type="SAM" id="Phobius"/>
    </source>
</evidence>
<dbReference type="RefSeq" id="WP_143103990.1">
    <property type="nucleotide sequence ID" value="NZ_FPCJ01000001.1"/>
</dbReference>
<feature type="transmembrane region" description="Helical" evidence="1">
    <location>
        <begin position="134"/>
        <end position="153"/>
    </location>
</feature>
<feature type="transmembrane region" description="Helical" evidence="1">
    <location>
        <begin position="59"/>
        <end position="80"/>
    </location>
</feature>
<evidence type="ECO:0000313" key="3">
    <source>
        <dbReference type="Proteomes" id="UP000199537"/>
    </source>
</evidence>